<organism evidence="3 4">
    <name type="scientific">Streptomyces triticirhizae</name>
    <dbReference type="NCBI Taxonomy" id="2483353"/>
    <lineage>
        <taxon>Bacteria</taxon>
        <taxon>Bacillati</taxon>
        <taxon>Actinomycetota</taxon>
        <taxon>Actinomycetes</taxon>
        <taxon>Kitasatosporales</taxon>
        <taxon>Streptomycetaceae</taxon>
        <taxon>Streptomyces</taxon>
    </lineage>
</organism>
<comment type="caution">
    <text evidence="3">The sequence shown here is derived from an EMBL/GenBank/DDBJ whole genome shotgun (WGS) entry which is preliminary data.</text>
</comment>
<dbReference type="EMBL" id="RFFJ01000260">
    <property type="protein sequence ID" value="RMI29566.1"/>
    <property type="molecule type" value="Genomic_DNA"/>
</dbReference>
<dbReference type="SUPFAM" id="SSF53720">
    <property type="entry name" value="ALDH-like"/>
    <property type="match status" value="1"/>
</dbReference>
<dbReference type="AlphaFoldDB" id="A0A3M2KY37"/>
<dbReference type="GO" id="GO:0016620">
    <property type="term" value="F:oxidoreductase activity, acting on the aldehyde or oxo group of donors, NAD or NADP as acceptor"/>
    <property type="evidence" value="ECO:0007669"/>
    <property type="project" value="InterPro"/>
</dbReference>
<dbReference type="RefSeq" id="WP_122399738.1">
    <property type="nucleotide sequence ID" value="NZ_RFFJ01000260.1"/>
</dbReference>
<dbReference type="Pfam" id="PF00171">
    <property type="entry name" value="Aldedh"/>
    <property type="match status" value="1"/>
</dbReference>
<evidence type="ECO:0000313" key="4">
    <source>
        <dbReference type="Proteomes" id="UP000278673"/>
    </source>
</evidence>
<dbReference type="InterPro" id="IPR016163">
    <property type="entry name" value="Ald_DH_C"/>
</dbReference>
<accession>A0A3M2KY37</accession>
<dbReference type="Gene3D" id="3.40.309.10">
    <property type="entry name" value="Aldehyde Dehydrogenase, Chain A, domain 2"/>
    <property type="match status" value="1"/>
</dbReference>
<protein>
    <submittedName>
        <fullName evidence="3">Aldehyde dehydrogenase family protein</fullName>
    </submittedName>
</protein>
<dbReference type="InterPro" id="IPR016161">
    <property type="entry name" value="Ald_DH/histidinol_DH"/>
</dbReference>
<dbReference type="Proteomes" id="UP000278673">
    <property type="component" value="Unassembled WGS sequence"/>
</dbReference>
<keyword evidence="1" id="KW-0560">Oxidoreductase</keyword>
<sequence length="466" mass="48280">MTTTGTLVELPLLTHRGTHTTRAHETVHAVDGAPLASLSLAPDLLLGQALAAQRRAAPLPAPERAARLAEAADRFLNDTLGGLTFPQHLALVRRVTGHNAPLSEELSRAVATAVAEAPARADRARPVGSLGSWREAAAGPGSGVWTRRGETLAAVLSGNTPTIQNGWLQALALGYRVAVRPSRREPFTAHRVVAALRAAGFRTTDAVCLPTGHAGAETLLRRADLGLVWGGDDVRARYGAEPTIKVGGPGRAKTLVTRGHHTRRTVASIAEAVTALSGAACVNTSAVLVEGDHAALAAALAAALTEEAAGRQTTDRHLGPRVNEATAEALLSQLRRAGAHPEIPLDRIATPHPEGGVVLGPAVLTVGDAHHPLVGGELPFPCVTVAPWAPADGIAPLRGSLVVTAHTEDEALIEALLHEPTVGNVHLGAPTSHGGPHLPHEGYLGAFLMRDKAVVALREEAVVAAR</sequence>
<feature type="domain" description="Aldehyde dehydrogenase" evidence="2">
    <location>
        <begin position="167"/>
        <end position="444"/>
    </location>
</feature>
<evidence type="ECO:0000256" key="1">
    <source>
        <dbReference type="ARBA" id="ARBA00023002"/>
    </source>
</evidence>
<evidence type="ECO:0000313" key="3">
    <source>
        <dbReference type="EMBL" id="RMI29566.1"/>
    </source>
</evidence>
<dbReference type="InterPro" id="IPR016162">
    <property type="entry name" value="Ald_DH_N"/>
</dbReference>
<name>A0A3M2KY37_9ACTN</name>
<reference evidence="3 4" key="1">
    <citation type="submission" date="2018-10" db="EMBL/GenBank/DDBJ databases">
        <title>Isolation, diversity and antifungal activity of actinobacteria from wheat.</title>
        <authorList>
            <person name="Han C."/>
        </authorList>
    </citation>
    <scope>NUCLEOTIDE SEQUENCE [LARGE SCALE GENOMIC DNA]</scope>
    <source>
        <strain evidence="3 4">NEAU-YY642</strain>
    </source>
</reference>
<dbReference type="Gene3D" id="3.40.605.10">
    <property type="entry name" value="Aldehyde Dehydrogenase, Chain A, domain 1"/>
    <property type="match status" value="1"/>
</dbReference>
<keyword evidence="4" id="KW-1185">Reference proteome</keyword>
<gene>
    <name evidence="3" type="ORF">EBN88_27440</name>
</gene>
<dbReference type="InterPro" id="IPR015590">
    <property type="entry name" value="Aldehyde_DH_dom"/>
</dbReference>
<evidence type="ECO:0000259" key="2">
    <source>
        <dbReference type="Pfam" id="PF00171"/>
    </source>
</evidence>
<proteinExistence type="predicted"/>